<sequence>MSATRLGHRPSYHRRPEPEASCEQQCSGNGKWGFIDSDRNEVILAEFDFASGFRSGASAVNVDGWRKSTFRV</sequence>
<accession>A0ABV7TML4</accession>
<evidence type="ECO:0000313" key="3">
    <source>
        <dbReference type="Proteomes" id="UP001595629"/>
    </source>
</evidence>
<feature type="compositionally biased region" description="Basic residues" evidence="1">
    <location>
        <begin position="1"/>
        <end position="13"/>
    </location>
</feature>
<proteinExistence type="predicted"/>
<organism evidence="2 3">
    <name type="scientific">Lutimaribacter marinistellae</name>
    <dbReference type="NCBI Taxonomy" id="1820329"/>
    <lineage>
        <taxon>Bacteria</taxon>
        <taxon>Pseudomonadati</taxon>
        <taxon>Pseudomonadota</taxon>
        <taxon>Alphaproteobacteria</taxon>
        <taxon>Rhodobacterales</taxon>
        <taxon>Roseobacteraceae</taxon>
        <taxon>Lutimaribacter</taxon>
    </lineage>
</organism>
<dbReference type="InterPro" id="IPR032774">
    <property type="entry name" value="WG_beta_rep"/>
</dbReference>
<evidence type="ECO:0000256" key="1">
    <source>
        <dbReference type="SAM" id="MobiDB-lite"/>
    </source>
</evidence>
<comment type="caution">
    <text evidence="2">The sequence shown here is derived from an EMBL/GenBank/DDBJ whole genome shotgun (WGS) entry which is preliminary data.</text>
</comment>
<dbReference type="EMBL" id="JBHRXI010000022">
    <property type="protein sequence ID" value="MFC3615774.1"/>
    <property type="molecule type" value="Genomic_DNA"/>
</dbReference>
<reference evidence="3" key="1">
    <citation type="journal article" date="2019" name="Int. J. Syst. Evol. Microbiol.">
        <title>The Global Catalogue of Microorganisms (GCM) 10K type strain sequencing project: providing services to taxonomists for standard genome sequencing and annotation.</title>
        <authorList>
            <consortium name="The Broad Institute Genomics Platform"/>
            <consortium name="The Broad Institute Genome Sequencing Center for Infectious Disease"/>
            <person name="Wu L."/>
            <person name="Ma J."/>
        </authorList>
    </citation>
    <scope>NUCLEOTIDE SEQUENCE [LARGE SCALE GENOMIC DNA]</scope>
    <source>
        <strain evidence="3">KCTC 42911</strain>
    </source>
</reference>
<dbReference type="RefSeq" id="WP_386737061.1">
    <property type="nucleotide sequence ID" value="NZ_JBHRXI010000022.1"/>
</dbReference>
<evidence type="ECO:0000313" key="2">
    <source>
        <dbReference type="EMBL" id="MFC3615774.1"/>
    </source>
</evidence>
<dbReference type="Proteomes" id="UP001595629">
    <property type="component" value="Unassembled WGS sequence"/>
</dbReference>
<keyword evidence="3" id="KW-1185">Reference proteome</keyword>
<protein>
    <submittedName>
        <fullName evidence="2">WG repeat-containing protein</fullName>
    </submittedName>
</protein>
<gene>
    <name evidence="2" type="ORF">ACFORG_18630</name>
</gene>
<name>A0ABV7TML4_9RHOB</name>
<dbReference type="Pfam" id="PF14903">
    <property type="entry name" value="WG_beta_rep"/>
    <property type="match status" value="1"/>
</dbReference>
<feature type="region of interest" description="Disordered" evidence="1">
    <location>
        <begin position="1"/>
        <end position="25"/>
    </location>
</feature>